<dbReference type="RefSeq" id="XP_020108556.1">
    <property type="nucleotide sequence ID" value="XM_020252967.1"/>
</dbReference>
<reference evidence="1" key="1">
    <citation type="journal article" date="2015" name="Nat. Genet.">
        <title>The pineapple genome and the evolution of CAM photosynthesis.</title>
        <authorList>
            <person name="Ming R."/>
            <person name="VanBuren R."/>
            <person name="Wai C.M."/>
            <person name="Tang H."/>
            <person name="Schatz M.C."/>
            <person name="Bowers J.E."/>
            <person name="Lyons E."/>
            <person name="Wang M.L."/>
            <person name="Chen J."/>
            <person name="Biggers E."/>
            <person name="Zhang J."/>
            <person name="Huang L."/>
            <person name="Zhang L."/>
            <person name="Miao W."/>
            <person name="Zhang J."/>
            <person name="Ye Z."/>
            <person name="Miao C."/>
            <person name="Lin Z."/>
            <person name="Wang H."/>
            <person name="Zhou H."/>
            <person name="Yim W.C."/>
            <person name="Priest H.D."/>
            <person name="Zheng C."/>
            <person name="Woodhouse M."/>
            <person name="Edger P.P."/>
            <person name="Guyot R."/>
            <person name="Guo H.B."/>
            <person name="Guo H."/>
            <person name="Zheng G."/>
            <person name="Singh R."/>
            <person name="Sharma A."/>
            <person name="Min X."/>
            <person name="Zheng Y."/>
            <person name="Lee H."/>
            <person name="Gurtowski J."/>
            <person name="Sedlazeck F.J."/>
            <person name="Harkess A."/>
            <person name="McKain M.R."/>
            <person name="Liao Z."/>
            <person name="Fang J."/>
            <person name="Liu J."/>
            <person name="Zhang X."/>
            <person name="Zhang Q."/>
            <person name="Hu W."/>
            <person name="Qin Y."/>
            <person name="Wang K."/>
            <person name="Chen L.Y."/>
            <person name="Shirley N."/>
            <person name="Lin Y.R."/>
            <person name="Liu L.Y."/>
            <person name="Hernandez A.G."/>
            <person name="Wright C.L."/>
            <person name="Bulone V."/>
            <person name="Tuskan G.A."/>
            <person name="Heath K."/>
            <person name="Zee F."/>
            <person name="Moore P.H."/>
            <person name="Sunkar R."/>
            <person name="Leebens-Mack J.H."/>
            <person name="Mockler T."/>
            <person name="Bennetzen J.L."/>
            <person name="Freeling M."/>
            <person name="Sankoff D."/>
            <person name="Paterson A.H."/>
            <person name="Zhu X."/>
            <person name="Yang X."/>
            <person name="Smith J.A."/>
            <person name="Cushman J.C."/>
            <person name="Paull R.E."/>
            <person name="Yu Q."/>
        </authorList>
    </citation>
    <scope>NUCLEOTIDE SEQUENCE [LARGE SCALE GENOMIC DNA]</scope>
    <source>
        <strain evidence="1">cv. F153</strain>
    </source>
</reference>
<proteinExistence type="predicted"/>
<gene>
    <name evidence="2" type="primary">LOC109724227</name>
</gene>
<protein>
    <submittedName>
        <fullName evidence="2">Uncharacterized protein LOC109724227</fullName>
    </submittedName>
</protein>
<dbReference type="AlphaFoldDB" id="A0A6P5GIT2"/>
<evidence type="ECO:0000313" key="1">
    <source>
        <dbReference type="Proteomes" id="UP000515123"/>
    </source>
</evidence>
<dbReference type="PANTHER" id="PTHR46148:SF60">
    <property type="entry name" value="CHROMO DOMAIN-CONTAINING PROTEIN"/>
    <property type="match status" value="1"/>
</dbReference>
<keyword evidence="1" id="KW-1185">Reference proteome</keyword>
<accession>A0A6P5GIT2</accession>
<organism evidence="1 2">
    <name type="scientific">Ananas comosus</name>
    <name type="common">Pineapple</name>
    <name type="synonym">Ananas ananas</name>
    <dbReference type="NCBI Taxonomy" id="4615"/>
    <lineage>
        <taxon>Eukaryota</taxon>
        <taxon>Viridiplantae</taxon>
        <taxon>Streptophyta</taxon>
        <taxon>Embryophyta</taxon>
        <taxon>Tracheophyta</taxon>
        <taxon>Spermatophyta</taxon>
        <taxon>Magnoliopsida</taxon>
        <taxon>Liliopsida</taxon>
        <taxon>Poales</taxon>
        <taxon>Bromeliaceae</taxon>
        <taxon>Bromelioideae</taxon>
        <taxon>Ananas</taxon>
    </lineage>
</organism>
<dbReference type="PANTHER" id="PTHR46148">
    <property type="entry name" value="CHROMO DOMAIN-CONTAINING PROTEIN"/>
    <property type="match status" value="1"/>
</dbReference>
<evidence type="ECO:0000313" key="2">
    <source>
        <dbReference type="RefSeq" id="XP_020108556.1"/>
    </source>
</evidence>
<dbReference type="OrthoDB" id="779927at2759"/>
<dbReference type="Proteomes" id="UP000515123">
    <property type="component" value="Linkage group 18"/>
</dbReference>
<reference evidence="2" key="2">
    <citation type="submission" date="2025-08" db="UniProtKB">
        <authorList>
            <consortium name="RefSeq"/>
        </authorList>
    </citation>
    <scope>IDENTIFICATION</scope>
    <source>
        <tissue evidence="2">Leaf</tissue>
    </source>
</reference>
<name>A0A6P5GIT2_ANACO</name>
<dbReference type="GeneID" id="109724227"/>
<sequence>MALFEDLYGRKCRSLIHWSDVGEQTMLGPDVLWGAEEKVHLARRRLLTEQSRQKSYANKRRRDLEFAVEDRVFLKYIHDPEHALLYEPPELQEDMSYKEFPVAVIAREVRKLRNREIPYVKVLWSNHDDREATRELEDVMKEHHPHLFEELS</sequence>